<evidence type="ECO:0000256" key="9">
    <source>
        <dbReference type="ARBA" id="ARBA00022840"/>
    </source>
</evidence>
<comment type="subcellular location">
    <subcellularLocation>
        <location evidence="2">Cell membrane</location>
    </subcellularLocation>
</comment>
<dbReference type="InterPro" id="IPR003594">
    <property type="entry name" value="HATPase_dom"/>
</dbReference>
<evidence type="ECO:0000256" key="8">
    <source>
        <dbReference type="ARBA" id="ARBA00022777"/>
    </source>
</evidence>
<sequence>MDSQGPGRHAGRRGLTSPLRAVRRSLGASMVLFSTSAGIVLIAVLLVAVTMTIRNDVFSERRAAILTDAHQRTVAAQAAFDVATVDTADELATTAQAQLAAINDSFAGAGGVGVSLRRAEDETATTVINDLTTDADLAALVTDDLVAQVDAGQAGTEYSQSVGIPDSAGGTDPGLVVGTRVNLPLAGGYDLFLVYTLAPEQHVIDLATRAIVIAGAGFLLILIIGLWALASRVLIPIRRASLAAERLAAGHLNERLPVVGENEIATLSRSFNNMADSLEAQIQAWENLSKVERLFVSDVSHELRTPLASIRLAAEQIWQARDEIHDPFAARSLEILMREIDRFEQMLSDLLEISRIDSGRVQLRAAEADITATLRGVLDLVAVHVEASGSPIRLHTPAEPVVAEVDVARVERILRNLIVNALEHAEGSPIDITVAANDDAVAVRVRDHGVGMSPDVVKKVFDRFYRADPSRKRTLGGTGLGLSISLEDAVLHGGTLTAWGWPADGASFLLTLPRRLGPDATPGNFTKPGPLGVVPDDAPPVSRAGVNAVQTDEAVQVSPALTPSPASRRSDVDRDDDAGIADPTGSDPETPGRGADIGVDTSPTAKTPEDTLARAQREEERP</sequence>
<dbReference type="Gene3D" id="1.10.287.130">
    <property type="match status" value="1"/>
</dbReference>
<dbReference type="CDD" id="cd06225">
    <property type="entry name" value="HAMP"/>
    <property type="match status" value="1"/>
</dbReference>
<dbReference type="InterPro" id="IPR004358">
    <property type="entry name" value="Sig_transdc_His_kin-like_C"/>
</dbReference>
<dbReference type="FunFam" id="3.30.565.10:FF:000013">
    <property type="entry name" value="Two-component sensor histidine kinase"/>
    <property type="match status" value="1"/>
</dbReference>
<dbReference type="PROSITE" id="PS50109">
    <property type="entry name" value="HIS_KIN"/>
    <property type="match status" value="1"/>
</dbReference>
<keyword evidence="4" id="KW-0597">Phosphoprotein</keyword>
<gene>
    <name evidence="18" type="ORF">AAM4_2654</name>
</gene>
<dbReference type="Gene3D" id="6.10.340.10">
    <property type="match status" value="1"/>
</dbReference>
<feature type="transmembrane region" description="Helical" evidence="15">
    <location>
        <begin position="210"/>
        <end position="230"/>
    </location>
</feature>
<dbReference type="EMBL" id="LK995541">
    <property type="protein sequence ID" value="CED92486.1"/>
    <property type="molecule type" value="Genomic_DNA"/>
</dbReference>
<dbReference type="InterPro" id="IPR005467">
    <property type="entry name" value="His_kinase_dom"/>
</dbReference>
<dbReference type="SUPFAM" id="SSF47384">
    <property type="entry name" value="Homodimeric domain of signal transducing histidine kinase"/>
    <property type="match status" value="1"/>
</dbReference>
<dbReference type="Gene3D" id="3.30.565.10">
    <property type="entry name" value="Histidine kinase-like ATPase, C-terminal domain"/>
    <property type="match status" value="1"/>
</dbReference>
<evidence type="ECO:0000256" key="10">
    <source>
        <dbReference type="ARBA" id="ARBA00022989"/>
    </source>
</evidence>
<evidence type="ECO:0000256" key="4">
    <source>
        <dbReference type="ARBA" id="ARBA00022553"/>
    </source>
</evidence>
<dbReference type="GO" id="GO:0000155">
    <property type="term" value="F:phosphorelay sensor kinase activity"/>
    <property type="evidence" value="ECO:0007669"/>
    <property type="project" value="InterPro"/>
</dbReference>
<dbReference type="Pfam" id="PF02518">
    <property type="entry name" value="HATPase_c"/>
    <property type="match status" value="1"/>
</dbReference>
<dbReference type="SMART" id="SM00304">
    <property type="entry name" value="HAMP"/>
    <property type="match status" value="1"/>
</dbReference>
<evidence type="ECO:0000256" key="3">
    <source>
        <dbReference type="ARBA" id="ARBA00012438"/>
    </source>
</evidence>
<dbReference type="SMART" id="SM00387">
    <property type="entry name" value="HATPase_c"/>
    <property type="match status" value="1"/>
</dbReference>
<organism evidence="18">
    <name type="scientific">Actinomyces succiniciruminis</name>
    <dbReference type="NCBI Taxonomy" id="1522002"/>
    <lineage>
        <taxon>Bacteria</taxon>
        <taxon>Bacillati</taxon>
        <taxon>Actinomycetota</taxon>
        <taxon>Actinomycetes</taxon>
        <taxon>Actinomycetales</taxon>
        <taxon>Actinomycetaceae</taxon>
        <taxon>Actinomyces</taxon>
    </lineage>
</organism>
<dbReference type="SMART" id="SM00388">
    <property type="entry name" value="HisKA"/>
    <property type="match status" value="1"/>
</dbReference>
<dbReference type="InterPro" id="IPR036097">
    <property type="entry name" value="HisK_dim/P_sf"/>
</dbReference>
<evidence type="ECO:0000256" key="12">
    <source>
        <dbReference type="ARBA" id="ARBA00023136"/>
    </source>
</evidence>
<dbReference type="InterPro" id="IPR003661">
    <property type="entry name" value="HisK_dim/P_dom"/>
</dbReference>
<feature type="region of interest" description="Disordered" evidence="14">
    <location>
        <begin position="520"/>
        <end position="622"/>
    </location>
</feature>
<evidence type="ECO:0000256" key="15">
    <source>
        <dbReference type="SAM" id="Phobius"/>
    </source>
</evidence>
<keyword evidence="5 18" id="KW-0808">Transferase</keyword>
<dbReference type="PRINTS" id="PR00344">
    <property type="entry name" value="BCTRLSENSOR"/>
</dbReference>
<evidence type="ECO:0000256" key="5">
    <source>
        <dbReference type="ARBA" id="ARBA00022679"/>
    </source>
</evidence>
<keyword evidence="9" id="KW-0067">ATP-binding</keyword>
<dbReference type="AlphaFoldDB" id="A0A1L7RKB0"/>
<protein>
    <recommendedName>
        <fullName evidence="13">Sensor histidine kinase MtrB</fullName>
        <ecNumber evidence="3">2.7.13.3</ecNumber>
    </recommendedName>
</protein>
<evidence type="ECO:0000259" key="17">
    <source>
        <dbReference type="PROSITE" id="PS50885"/>
    </source>
</evidence>
<dbReference type="CDD" id="cd00075">
    <property type="entry name" value="HATPase"/>
    <property type="match status" value="1"/>
</dbReference>
<evidence type="ECO:0000313" key="18">
    <source>
        <dbReference type="EMBL" id="CED92486.1"/>
    </source>
</evidence>
<dbReference type="SUPFAM" id="SSF158472">
    <property type="entry name" value="HAMP domain-like"/>
    <property type="match status" value="1"/>
</dbReference>
<dbReference type="GO" id="GO:0005524">
    <property type="term" value="F:ATP binding"/>
    <property type="evidence" value="ECO:0007669"/>
    <property type="project" value="UniProtKB-KW"/>
</dbReference>
<dbReference type="GO" id="GO:0005886">
    <property type="term" value="C:plasma membrane"/>
    <property type="evidence" value="ECO:0007669"/>
    <property type="project" value="UniProtKB-SubCell"/>
</dbReference>
<dbReference type="CDD" id="cd00082">
    <property type="entry name" value="HisKA"/>
    <property type="match status" value="1"/>
</dbReference>
<evidence type="ECO:0000256" key="13">
    <source>
        <dbReference type="ARBA" id="ARBA00035305"/>
    </source>
</evidence>
<dbReference type="InterPro" id="IPR050428">
    <property type="entry name" value="TCS_sensor_his_kinase"/>
</dbReference>
<evidence type="ECO:0000256" key="7">
    <source>
        <dbReference type="ARBA" id="ARBA00022741"/>
    </source>
</evidence>
<comment type="catalytic activity">
    <reaction evidence="1">
        <text>ATP + protein L-histidine = ADP + protein N-phospho-L-histidine.</text>
        <dbReference type="EC" id="2.7.13.3"/>
    </reaction>
</comment>
<dbReference type="InterPro" id="IPR003660">
    <property type="entry name" value="HAMP_dom"/>
</dbReference>
<dbReference type="InterPro" id="IPR036890">
    <property type="entry name" value="HATPase_C_sf"/>
</dbReference>
<evidence type="ECO:0000259" key="16">
    <source>
        <dbReference type="PROSITE" id="PS50109"/>
    </source>
</evidence>
<dbReference type="InterPro" id="IPR047669">
    <property type="entry name" value="MtrAB_MtrB"/>
</dbReference>
<feature type="transmembrane region" description="Helical" evidence="15">
    <location>
        <begin position="26"/>
        <end position="53"/>
    </location>
</feature>
<evidence type="ECO:0000256" key="11">
    <source>
        <dbReference type="ARBA" id="ARBA00023012"/>
    </source>
</evidence>
<accession>A0A1L7RKB0</accession>
<keyword evidence="11" id="KW-0902">Two-component regulatory system</keyword>
<proteinExistence type="predicted"/>
<keyword evidence="12 15" id="KW-0472">Membrane</keyword>
<keyword evidence="8 18" id="KW-0418">Kinase</keyword>
<dbReference type="PROSITE" id="PS50885">
    <property type="entry name" value="HAMP"/>
    <property type="match status" value="1"/>
</dbReference>
<reference evidence="18" key="1">
    <citation type="submission" date="2014-07" db="EMBL/GenBank/DDBJ databases">
        <authorList>
            <person name="Zhang J.E."/>
            <person name="Yang H."/>
            <person name="Guo J."/>
            <person name="Deng Z."/>
            <person name="Luo H."/>
            <person name="Luo M."/>
            <person name="Zhao B."/>
        </authorList>
    </citation>
    <scope>NUCLEOTIDE SEQUENCE</scope>
    <source>
        <strain evidence="18">AM4</strain>
    </source>
</reference>
<dbReference type="EC" id="2.7.13.3" evidence="3"/>
<feature type="domain" description="HAMP" evidence="17">
    <location>
        <begin position="231"/>
        <end position="283"/>
    </location>
</feature>
<evidence type="ECO:0000256" key="1">
    <source>
        <dbReference type="ARBA" id="ARBA00000085"/>
    </source>
</evidence>
<keyword evidence="7" id="KW-0547">Nucleotide-binding</keyword>
<keyword evidence="6 15" id="KW-0812">Transmembrane</keyword>
<feature type="compositionally biased region" description="Basic and acidic residues" evidence="14">
    <location>
        <begin position="607"/>
        <end position="622"/>
    </location>
</feature>
<dbReference type="SUPFAM" id="SSF55874">
    <property type="entry name" value="ATPase domain of HSP90 chaperone/DNA topoisomerase II/histidine kinase"/>
    <property type="match status" value="1"/>
</dbReference>
<dbReference type="Pfam" id="PF00512">
    <property type="entry name" value="HisKA"/>
    <property type="match status" value="1"/>
</dbReference>
<dbReference type="NCBIfam" id="NF040691">
    <property type="entry name" value="MtrAB_MtrB"/>
    <property type="match status" value="1"/>
</dbReference>
<keyword evidence="10 15" id="KW-1133">Transmembrane helix</keyword>
<name>A0A1L7RKB0_9ACTO</name>
<dbReference type="PANTHER" id="PTHR45436:SF5">
    <property type="entry name" value="SENSOR HISTIDINE KINASE TRCS"/>
    <property type="match status" value="1"/>
</dbReference>
<dbReference type="Pfam" id="PF00672">
    <property type="entry name" value="HAMP"/>
    <property type="match status" value="1"/>
</dbReference>
<feature type="domain" description="Histidine kinase" evidence="16">
    <location>
        <begin position="298"/>
        <end position="516"/>
    </location>
</feature>
<evidence type="ECO:0000256" key="6">
    <source>
        <dbReference type="ARBA" id="ARBA00022692"/>
    </source>
</evidence>
<evidence type="ECO:0000256" key="14">
    <source>
        <dbReference type="SAM" id="MobiDB-lite"/>
    </source>
</evidence>
<evidence type="ECO:0000256" key="2">
    <source>
        <dbReference type="ARBA" id="ARBA00004236"/>
    </source>
</evidence>
<dbReference type="PANTHER" id="PTHR45436">
    <property type="entry name" value="SENSOR HISTIDINE KINASE YKOH"/>
    <property type="match status" value="1"/>
</dbReference>